<dbReference type="AlphaFoldDB" id="A0A1Y1WGT3"/>
<dbReference type="Proteomes" id="UP000193922">
    <property type="component" value="Unassembled WGS sequence"/>
</dbReference>
<sequence length="146" mass="16039">MYVPLRQFHTPVRPTSPTRSPSASALRARTSPDLPSVSSASSARHENDASYADPWPSSPSSLAGDQLVAKTPTFEYYGFVVYMVSLAIFGTYLVWAYLPDHILYWAMALPAWLFMAPPDDHLCCEVGGIPNIADIPISVVNKCLYS</sequence>
<keyword evidence="2" id="KW-0472">Membrane</keyword>
<dbReference type="PANTHER" id="PTHR46346">
    <property type="entry name" value="PHOSPHATIDYLINOSITOL N-ACETYLGLUCOSAMINYLTRANSFERASE SUBUNIT P"/>
    <property type="match status" value="1"/>
</dbReference>
<accession>A0A1Y1WGT3</accession>
<feature type="compositionally biased region" description="Low complexity" evidence="1">
    <location>
        <begin position="10"/>
        <end position="42"/>
    </location>
</feature>
<reference evidence="3 4" key="1">
    <citation type="submission" date="2016-07" db="EMBL/GenBank/DDBJ databases">
        <title>Pervasive Adenine N6-methylation of Active Genes in Fungi.</title>
        <authorList>
            <consortium name="DOE Joint Genome Institute"/>
            <person name="Mondo S.J."/>
            <person name="Dannebaum R.O."/>
            <person name="Kuo R.C."/>
            <person name="Labutti K."/>
            <person name="Haridas S."/>
            <person name="Kuo A."/>
            <person name="Salamov A."/>
            <person name="Ahrendt S.R."/>
            <person name="Lipzen A."/>
            <person name="Sullivan W."/>
            <person name="Andreopoulos W.B."/>
            <person name="Clum A."/>
            <person name="Lindquist E."/>
            <person name="Daum C."/>
            <person name="Ramamoorthy G.K."/>
            <person name="Gryganskyi A."/>
            <person name="Culley D."/>
            <person name="Magnuson J.K."/>
            <person name="James T.Y."/>
            <person name="O'Malley M.A."/>
            <person name="Stajich J.E."/>
            <person name="Spatafora J.W."/>
            <person name="Visel A."/>
            <person name="Grigoriev I.V."/>
        </authorList>
    </citation>
    <scope>NUCLEOTIDE SEQUENCE [LARGE SCALE GENOMIC DNA]</scope>
    <source>
        <strain evidence="3 4">ATCC 12442</strain>
    </source>
</reference>
<feature type="region of interest" description="Disordered" evidence="1">
    <location>
        <begin position="1"/>
        <end position="62"/>
    </location>
</feature>
<dbReference type="RefSeq" id="XP_040746110.1">
    <property type="nucleotide sequence ID" value="XM_040890099.1"/>
</dbReference>
<keyword evidence="2" id="KW-0812">Transmembrane</keyword>
<evidence type="ECO:0000256" key="2">
    <source>
        <dbReference type="SAM" id="Phobius"/>
    </source>
</evidence>
<dbReference type="EMBL" id="MCFD01000002">
    <property type="protein sequence ID" value="ORX72770.1"/>
    <property type="molecule type" value="Genomic_DNA"/>
</dbReference>
<dbReference type="InterPro" id="IPR052263">
    <property type="entry name" value="GPI_Anchor_Biosynth"/>
</dbReference>
<dbReference type="PANTHER" id="PTHR46346:SF1">
    <property type="entry name" value="PHOSPHATIDYLINOSITOL N-ACETYLGLUCOSAMINYLTRANSFERASE SUBUNIT P"/>
    <property type="match status" value="1"/>
</dbReference>
<dbReference type="GeneID" id="63806747"/>
<feature type="transmembrane region" description="Helical" evidence="2">
    <location>
        <begin position="76"/>
        <end position="98"/>
    </location>
</feature>
<dbReference type="GO" id="GO:0006506">
    <property type="term" value="P:GPI anchor biosynthetic process"/>
    <property type="evidence" value="ECO:0007669"/>
    <property type="project" value="TreeGrafter"/>
</dbReference>
<proteinExistence type="predicted"/>
<organism evidence="3 4">
    <name type="scientific">Linderina pennispora</name>
    <dbReference type="NCBI Taxonomy" id="61395"/>
    <lineage>
        <taxon>Eukaryota</taxon>
        <taxon>Fungi</taxon>
        <taxon>Fungi incertae sedis</taxon>
        <taxon>Zoopagomycota</taxon>
        <taxon>Kickxellomycotina</taxon>
        <taxon>Kickxellomycetes</taxon>
        <taxon>Kickxellales</taxon>
        <taxon>Kickxellaceae</taxon>
        <taxon>Linderina</taxon>
    </lineage>
</organism>
<keyword evidence="2" id="KW-1133">Transmembrane helix</keyword>
<dbReference type="STRING" id="61395.A0A1Y1WGT3"/>
<name>A0A1Y1WGT3_9FUNG</name>
<dbReference type="OrthoDB" id="690928at2759"/>
<evidence type="ECO:0000313" key="4">
    <source>
        <dbReference type="Proteomes" id="UP000193922"/>
    </source>
</evidence>
<dbReference type="GO" id="GO:0005783">
    <property type="term" value="C:endoplasmic reticulum"/>
    <property type="evidence" value="ECO:0007669"/>
    <property type="project" value="TreeGrafter"/>
</dbReference>
<dbReference type="GO" id="GO:0016020">
    <property type="term" value="C:membrane"/>
    <property type="evidence" value="ECO:0007669"/>
    <property type="project" value="GOC"/>
</dbReference>
<protein>
    <recommendedName>
        <fullName evidence="5">PIG-P domain-containing protein</fullName>
    </recommendedName>
</protein>
<keyword evidence="4" id="KW-1185">Reference proteome</keyword>
<evidence type="ECO:0000256" key="1">
    <source>
        <dbReference type="SAM" id="MobiDB-lite"/>
    </source>
</evidence>
<gene>
    <name evidence="3" type="ORF">DL89DRAFT_290604</name>
</gene>
<comment type="caution">
    <text evidence="3">The sequence shown here is derived from an EMBL/GenBank/DDBJ whole genome shotgun (WGS) entry which is preliminary data.</text>
</comment>
<evidence type="ECO:0008006" key="5">
    <source>
        <dbReference type="Google" id="ProtNLM"/>
    </source>
</evidence>
<evidence type="ECO:0000313" key="3">
    <source>
        <dbReference type="EMBL" id="ORX72770.1"/>
    </source>
</evidence>